<dbReference type="PROSITE" id="PS51482">
    <property type="entry name" value="DEGV"/>
    <property type="match status" value="1"/>
</dbReference>
<protein>
    <submittedName>
        <fullName evidence="2">DegV family protein</fullName>
    </submittedName>
</protein>
<evidence type="ECO:0000313" key="3">
    <source>
        <dbReference type="Proteomes" id="UP000824755"/>
    </source>
</evidence>
<dbReference type="Pfam" id="PF02645">
    <property type="entry name" value="DegV"/>
    <property type="match status" value="1"/>
</dbReference>
<sequence>MRIGYVVDAGCDLPQSIIEQENIVVLPIAVRIGDQLINDNRQDAVIEQFLESGIAKDAAEAETIPYTVEQISELFLNQLVVDYDYVMVQTIAASRSPIYERCVQASFKILSDYHAVREAAGHTTPFNMRVVDTGSLFSGQAIAAWEAVNLRHNGTSMQSIRTRIDRVTANTHAMLVTPDLYYVRNRGRAKGDRSVSLFSAALGTTLDIKPLLYANRGVTKPIAKIRGFEPACEKMFNHVTRAVGQGLLAPVVSISYGGHLDEMRKLPGYASLKQACANNGVTLLEAMMSLTGLINIGAGTLTVSFAQENMSSFD</sequence>
<dbReference type="Proteomes" id="UP000824755">
    <property type="component" value="Chromosome"/>
</dbReference>
<dbReference type="Gene3D" id="3.40.50.10170">
    <property type="match status" value="1"/>
</dbReference>
<dbReference type="NCBIfam" id="TIGR00762">
    <property type="entry name" value="DegV"/>
    <property type="match status" value="1"/>
</dbReference>
<dbReference type="EMBL" id="CP080544">
    <property type="protein sequence ID" value="QYR52093.1"/>
    <property type="molecule type" value="Genomic_DNA"/>
</dbReference>
<dbReference type="Gene3D" id="3.30.1180.10">
    <property type="match status" value="1"/>
</dbReference>
<gene>
    <name evidence="2" type="ORF">H8L67_05570</name>
</gene>
<evidence type="ECO:0000256" key="1">
    <source>
        <dbReference type="ARBA" id="ARBA00023121"/>
    </source>
</evidence>
<dbReference type="PANTHER" id="PTHR33434">
    <property type="entry name" value="DEGV DOMAIN-CONTAINING PROTEIN DR_1986-RELATED"/>
    <property type="match status" value="1"/>
</dbReference>
<dbReference type="SUPFAM" id="SSF82549">
    <property type="entry name" value="DAK1/DegV-like"/>
    <property type="match status" value="1"/>
</dbReference>
<dbReference type="InterPro" id="IPR043168">
    <property type="entry name" value="DegV_C"/>
</dbReference>
<keyword evidence="3" id="KW-1185">Reference proteome</keyword>
<dbReference type="InterPro" id="IPR050270">
    <property type="entry name" value="DegV_domain_contain"/>
</dbReference>
<organism evidence="2 3">
    <name type="scientific">Lysobacter soyae</name>
    <dbReference type="NCBI Taxonomy" id="2764185"/>
    <lineage>
        <taxon>Bacteria</taxon>
        <taxon>Pseudomonadati</taxon>
        <taxon>Pseudomonadota</taxon>
        <taxon>Gammaproteobacteria</taxon>
        <taxon>Lysobacterales</taxon>
        <taxon>Lysobacteraceae</taxon>
        <taxon>Lysobacter</taxon>
    </lineage>
</organism>
<name>A0ABX8WKV3_9GAMM</name>
<dbReference type="RefSeq" id="WP_220378881.1">
    <property type="nucleotide sequence ID" value="NZ_CP080544.1"/>
</dbReference>
<reference evidence="2 3" key="1">
    <citation type="submission" date="2021-08" db="EMBL/GenBank/DDBJ databases">
        <title>Lysobacter sp. strain CJ11 Genome sequencing and assembly.</title>
        <authorList>
            <person name="Kim I."/>
        </authorList>
    </citation>
    <scope>NUCLEOTIDE SEQUENCE [LARGE SCALE GENOMIC DNA]</scope>
    <source>
        <strain evidence="2 3">CJ11</strain>
    </source>
</reference>
<dbReference type="PANTHER" id="PTHR33434:SF2">
    <property type="entry name" value="FATTY ACID-BINDING PROTEIN TM_1468"/>
    <property type="match status" value="1"/>
</dbReference>
<proteinExistence type="predicted"/>
<accession>A0ABX8WKV3</accession>
<keyword evidence="1" id="KW-0446">Lipid-binding</keyword>
<dbReference type="InterPro" id="IPR003797">
    <property type="entry name" value="DegV"/>
</dbReference>
<evidence type="ECO:0000313" key="2">
    <source>
        <dbReference type="EMBL" id="QYR52093.1"/>
    </source>
</evidence>